<dbReference type="HOGENOM" id="CLU_2904105_0_0_1"/>
<accession>G3JGR2</accession>
<organism evidence="2 3">
    <name type="scientific">Cordyceps militaris (strain CM01)</name>
    <name type="common">Caterpillar fungus</name>
    <dbReference type="NCBI Taxonomy" id="983644"/>
    <lineage>
        <taxon>Eukaryota</taxon>
        <taxon>Fungi</taxon>
        <taxon>Dikarya</taxon>
        <taxon>Ascomycota</taxon>
        <taxon>Pezizomycotina</taxon>
        <taxon>Sordariomycetes</taxon>
        <taxon>Hypocreomycetidae</taxon>
        <taxon>Hypocreales</taxon>
        <taxon>Cordycipitaceae</taxon>
        <taxon>Cordyceps</taxon>
    </lineage>
</organism>
<dbReference type="GeneID" id="18165822"/>
<protein>
    <submittedName>
        <fullName evidence="2">Uncharacterized protein</fullName>
    </submittedName>
</protein>
<evidence type="ECO:0000313" key="2">
    <source>
        <dbReference type="EMBL" id="EGX92426.1"/>
    </source>
</evidence>
<dbReference type="RefSeq" id="XP_006669010.1">
    <property type="nucleotide sequence ID" value="XM_006668947.1"/>
</dbReference>
<feature type="compositionally biased region" description="Polar residues" evidence="1">
    <location>
        <begin position="52"/>
        <end position="62"/>
    </location>
</feature>
<feature type="region of interest" description="Disordered" evidence="1">
    <location>
        <begin position="14"/>
        <end position="62"/>
    </location>
</feature>
<reference evidence="2 3" key="1">
    <citation type="journal article" date="2011" name="Genome Biol.">
        <title>Genome sequence of the insect pathogenic fungus Cordyceps militaris, a valued traditional Chinese medicine.</title>
        <authorList>
            <person name="Zheng P."/>
            <person name="Xia Y."/>
            <person name="Xiao G."/>
            <person name="Xiong C."/>
            <person name="Hu X."/>
            <person name="Zhang S."/>
            <person name="Zheng H."/>
            <person name="Huang Y."/>
            <person name="Zhou Y."/>
            <person name="Wang S."/>
            <person name="Zhao G.P."/>
            <person name="Liu X."/>
            <person name="St Leger R.J."/>
            <person name="Wang C."/>
        </authorList>
    </citation>
    <scope>NUCLEOTIDE SEQUENCE [LARGE SCALE GENOMIC DNA]</scope>
    <source>
        <strain evidence="2 3">CM01</strain>
    </source>
</reference>
<evidence type="ECO:0000256" key="1">
    <source>
        <dbReference type="SAM" id="MobiDB-lite"/>
    </source>
</evidence>
<gene>
    <name evidence="2" type="ORF">CCM_03799</name>
</gene>
<sequence>MCDYGQAKVDCQYQPNALGENSDSDRRDPYHPIRTRAPADMYRWEVPPPETTGVTSIQQSNL</sequence>
<name>G3JGR2_CORMM</name>
<proteinExistence type="predicted"/>
<dbReference type="EMBL" id="JH126401">
    <property type="protein sequence ID" value="EGX92426.1"/>
    <property type="molecule type" value="Genomic_DNA"/>
</dbReference>
<dbReference type="VEuPathDB" id="FungiDB:CCM_03799"/>
<dbReference type="AlphaFoldDB" id="G3JGR2"/>
<dbReference type="KEGG" id="cmt:CCM_03799"/>
<dbReference type="Proteomes" id="UP000001610">
    <property type="component" value="Unassembled WGS sequence"/>
</dbReference>
<evidence type="ECO:0000313" key="3">
    <source>
        <dbReference type="Proteomes" id="UP000001610"/>
    </source>
</evidence>
<keyword evidence="3" id="KW-1185">Reference proteome</keyword>
<dbReference type="InParanoid" id="G3JGR2"/>